<feature type="domain" description="C2" evidence="3">
    <location>
        <begin position="1"/>
        <end position="98"/>
    </location>
</feature>
<dbReference type="PANTHER" id="PTHR45911">
    <property type="entry name" value="C2 DOMAIN-CONTAINING PROTEIN"/>
    <property type="match status" value="1"/>
</dbReference>
<protein>
    <recommendedName>
        <fullName evidence="3">C2 domain-containing protein</fullName>
    </recommendedName>
</protein>
<evidence type="ECO:0000256" key="2">
    <source>
        <dbReference type="ARBA" id="ARBA00022837"/>
    </source>
</evidence>
<dbReference type="SMART" id="SM00239">
    <property type="entry name" value="C2"/>
    <property type="match status" value="2"/>
</dbReference>
<keyword evidence="2" id="KW-0106">Calcium</keyword>
<evidence type="ECO:0000313" key="5">
    <source>
        <dbReference type="Proteomes" id="UP000682733"/>
    </source>
</evidence>
<dbReference type="PRINTS" id="PR00360">
    <property type="entry name" value="C2DOMAIN"/>
</dbReference>
<dbReference type="FunFam" id="2.60.40.150:FF:000167">
    <property type="entry name" value="Multiple C2 domains, transmembrane 2a"/>
    <property type="match status" value="1"/>
</dbReference>
<organism evidence="4 5">
    <name type="scientific">Didymodactylos carnosus</name>
    <dbReference type="NCBI Taxonomy" id="1234261"/>
    <lineage>
        <taxon>Eukaryota</taxon>
        <taxon>Metazoa</taxon>
        <taxon>Spiralia</taxon>
        <taxon>Gnathifera</taxon>
        <taxon>Rotifera</taxon>
        <taxon>Eurotatoria</taxon>
        <taxon>Bdelloidea</taxon>
        <taxon>Philodinida</taxon>
        <taxon>Philodinidae</taxon>
        <taxon>Didymodactylos</taxon>
    </lineage>
</organism>
<accession>A0A8S2W0E7</accession>
<dbReference type="InterPro" id="IPR035892">
    <property type="entry name" value="C2_domain_sf"/>
</dbReference>
<keyword evidence="1" id="KW-0479">Metal-binding</keyword>
<comment type="caution">
    <text evidence="4">The sequence shown here is derived from an EMBL/GenBank/DDBJ whole genome shotgun (WGS) entry which is preliminary data.</text>
</comment>
<name>A0A8S2W0E7_9BILA</name>
<dbReference type="EMBL" id="CAJOBA010075939">
    <property type="protein sequence ID" value="CAF4417721.1"/>
    <property type="molecule type" value="Genomic_DNA"/>
</dbReference>
<dbReference type="PANTHER" id="PTHR45911:SF4">
    <property type="entry name" value="MULTIPLE C2 AND TRANSMEMBRANE DOMAIN-CONTAINING PROTEIN"/>
    <property type="match status" value="1"/>
</dbReference>
<dbReference type="AlphaFoldDB" id="A0A8S2W0E7"/>
<evidence type="ECO:0000313" key="4">
    <source>
        <dbReference type="EMBL" id="CAF4417721.1"/>
    </source>
</evidence>
<evidence type="ECO:0000256" key="1">
    <source>
        <dbReference type="ARBA" id="ARBA00022723"/>
    </source>
</evidence>
<reference evidence="4" key="1">
    <citation type="submission" date="2021-02" db="EMBL/GenBank/DDBJ databases">
        <authorList>
            <person name="Nowell W R."/>
        </authorList>
    </citation>
    <scope>NUCLEOTIDE SEQUENCE</scope>
</reference>
<dbReference type="SUPFAM" id="SSF49562">
    <property type="entry name" value="C2 domain (Calcium/lipid-binding domain, CaLB)"/>
    <property type="match status" value="2"/>
</dbReference>
<dbReference type="CDD" id="cd08377">
    <property type="entry name" value="C2C_MCTP_PRT"/>
    <property type="match status" value="1"/>
</dbReference>
<dbReference type="InterPro" id="IPR000008">
    <property type="entry name" value="C2_dom"/>
</dbReference>
<sequence length="285" mass="32537">MLIKGENLLPMDENGKSDPFVRMKLGTEQGRSKFIRKTLNPVWQQPFLFYVFETSVPPLEIFVWDYDKGETRDDFMGRGVCQLANLEEEITHKMDIQLEDGAGEITFLVTITSTRVLEENVTNSSMKNSAEMILPSLITEKDVLSHTSLESIKTMGNIHDVGLLEVKVYQAHDLPSADINGKSDPFCVVELDNTRVRTHTIYKTLFPIWNKVFLIPVRDIHSVLEITVFDEDKNKTSEFLGKIAIPLLSIKNGEKKWYTLKDRKLLILAKGVIEIEMTVVYGNVR</sequence>
<evidence type="ECO:0000259" key="3">
    <source>
        <dbReference type="PROSITE" id="PS50004"/>
    </source>
</evidence>
<dbReference type="GO" id="GO:0046872">
    <property type="term" value="F:metal ion binding"/>
    <property type="evidence" value="ECO:0007669"/>
    <property type="project" value="UniProtKB-KW"/>
</dbReference>
<dbReference type="Pfam" id="PF00168">
    <property type="entry name" value="C2"/>
    <property type="match status" value="2"/>
</dbReference>
<feature type="domain" description="C2" evidence="3">
    <location>
        <begin position="141"/>
        <end position="262"/>
    </location>
</feature>
<dbReference type="Gene3D" id="2.60.40.150">
    <property type="entry name" value="C2 domain"/>
    <property type="match status" value="2"/>
</dbReference>
<dbReference type="Proteomes" id="UP000682733">
    <property type="component" value="Unassembled WGS sequence"/>
</dbReference>
<gene>
    <name evidence="4" type="ORF">TMI583_LOCUS44299</name>
</gene>
<proteinExistence type="predicted"/>
<dbReference type="PROSITE" id="PS50004">
    <property type="entry name" value="C2"/>
    <property type="match status" value="2"/>
</dbReference>